<evidence type="ECO:0000313" key="2">
    <source>
        <dbReference type="Proteomes" id="UP000054538"/>
    </source>
</evidence>
<dbReference type="HOGENOM" id="CLU_003703_4_4_1"/>
<keyword evidence="2" id="KW-1185">Reference proteome</keyword>
<name>A0A0D0CPP1_9AGAM</name>
<dbReference type="AlphaFoldDB" id="A0A0D0CPP1"/>
<proteinExistence type="predicted"/>
<protein>
    <submittedName>
        <fullName evidence="1">Uncharacterized protein</fullName>
    </submittedName>
</protein>
<evidence type="ECO:0000313" key="1">
    <source>
        <dbReference type="EMBL" id="KIK72786.1"/>
    </source>
</evidence>
<organism evidence="1 2">
    <name type="scientific">Paxillus rubicundulus Ve08.2h10</name>
    <dbReference type="NCBI Taxonomy" id="930991"/>
    <lineage>
        <taxon>Eukaryota</taxon>
        <taxon>Fungi</taxon>
        <taxon>Dikarya</taxon>
        <taxon>Basidiomycota</taxon>
        <taxon>Agaricomycotina</taxon>
        <taxon>Agaricomycetes</taxon>
        <taxon>Agaricomycetidae</taxon>
        <taxon>Boletales</taxon>
        <taxon>Paxilineae</taxon>
        <taxon>Paxillaceae</taxon>
        <taxon>Paxillus</taxon>
    </lineage>
</organism>
<dbReference type="Proteomes" id="UP000054538">
    <property type="component" value="Unassembled WGS sequence"/>
</dbReference>
<gene>
    <name evidence="1" type="ORF">PAXRUDRAFT_21583</name>
</gene>
<dbReference type="InterPro" id="IPR040521">
    <property type="entry name" value="KDZ"/>
</dbReference>
<dbReference type="EMBL" id="KN830442">
    <property type="protein sequence ID" value="KIK72786.1"/>
    <property type="molecule type" value="Genomic_DNA"/>
</dbReference>
<sequence length="77" mass="8695">MDGNFKAKHMHDKKPDDQVFLMDGKGCMVGQERYHDYLKATKDAPKRLDCNNHQAVNQAKAHRHKLEATRIGGCACA</sequence>
<dbReference type="OrthoDB" id="3257613at2759"/>
<dbReference type="Pfam" id="PF18758">
    <property type="entry name" value="KDZ"/>
    <property type="match status" value="1"/>
</dbReference>
<reference evidence="1 2" key="1">
    <citation type="submission" date="2014-04" db="EMBL/GenBank/DDBJ databases">
        <authorList>
            <consortium name="DOE Joint Genome Institute"/>
            <person name="Kuo A."/>
            <person name="Kohler A."/>
            <person name="Jargeat P."/>
            <person name="Nagy L.G."/>
            <person name="Floudas D."/>
            <person name="Copeland A."/>
            <person name="Barry K.W."/>
            <person name="Cichocki N."/>
            <person name="Veneault-Fourrey C."/>
            <person name="LaButti K."/>
            <person name="Lindquist E.A."/>
            <person name="Lipzen A."/>
            <person name="Lundell T."/>
            <person name="Morin E."/>
            <person name="Murat C."/>
            <person name="Sun H."/>
            <person name="Tunlid A."/>
            <person name="Henrissat B."/>
            <person name="Grigoriev I.V."/>
            <person name="Hibbett D.S."/>
            <person name="Martin F."/>
            <person name="Nordberg H.P."/>
            <person name="Cantor M.N."/>
            <person name="Hua S.X."/>
        </authorList>
    </citation>
    <scope>NUCLEOTIDE SEQUENCE [LARGE SCALE GENOMIC DNA]</scope>
    <source>
        <strain evidence="1 2">Ve08.2h10</strain>
    </source>
</reference>
<reference evidence="2" key="2">
    <citation type="submission" date="2015-01" db="EMBL/GenBank/DDBJ databases">
        <title>Evolutionary Origins and Diversification of the Mycorrhizal Mutualists.</title>
        <authorList>
            <consortium name="DOE Joint Genome Institute"/>
            <consortium name="Mycorrhizal Genomics Consortium"/>
            <person name="Kohler A."/>
            <person name="Kuo A."/>
            <person name="Nagy L.G."/>
            <person name="Floudas D."/>
            <person name="Copeland A."/>
            <person name="Barry K.W."/>
            <person name="Cichocki N."/>
            <person name="Veneault-Fourrey C."/>
            <person name="LaButti K."/>
            <person name="Lindquist E.A."/>
            <person name="Lipzen A."/>
            <person name="Lundell T."/>
            <person name="Morin E."/>
            <person name="Murat C."/>
            <person name="Riley R."/>
            <person name="Ohm R."/>
            <person name="Sun H."/>
            <person name="Tunlid A."/>
            <person name="Henrissat B."/>
            <person name="Grigoriev I.V."/>
            <person name="Hibbett D.S."/>
            <person name="Martin F."/>
        </authorList>
    </citation>
    <scope>NUCLEOTIDE SEQUENCE [LARGE SCALE GENOMIC DNA]</scope>
    <source>
        <strain evidence="2">Ve08.2h10</strain>
    </source>
</reference>
<accession>A0A0D0CPP1</accession>
<dbReference type="InParanoid" id="A0A0D0CPP1"/>